<dbReference type="PANTHER" id="PTHR40642">
    <property type="entry name" value="YALI0F31295P"/>
    <property type="match status" value="1"/>
</dbReference>
<dbReference type="PANTHER" id="PTHR40642:SF1">
    <property type="entry name" value="YALI0F31295P"/>
    <property type="match status" value="1"/>
</dbReference>
<feature type="compositionally biased region" description="Basic and acidic residues" evidence="1">
    <location>
        <begin position="148"/>
        <end position="162"/>
    </location>
</feature>
<gene>
    <name evidence="2" type="ORF">G6O67_008482</name>
</gene>
<dbReference type="AlphaFoldDB" id="A0A8H4LSV3"/>
<dbReference type="OrthoDB" id="5335351at2759"/>
<protein>
    <submittedName>
        <fullName evidence="2">Uncharacterized protein</fullName>
    </submittedName>
</protein>
<comment type="caution">
    <text evidence="2">The sequence shown here is derived from an EMBL/GenBank/DDBJ whole genome shotgun (WGS) entry which is preliminary data.</text>
</comment>
<evidence type="ECO:0000256" key="1">
    <source>
        <dbReference type="SAM" id="MobiDB-lite"/>
    </source>
</evidence>
<name>A0A8H4LSV3_9HYPO</name>
<dbReference type="Pfam" id="PF12720">
    <property type="entry name" value="DUF3807"/>
    <property type="match status" value="1"/>
</dbReference>
<proteinExistence type="predicted"/>
<organism evidence="2 3">
    <name type="scientific">Ophiocordyceps sinensis</name>
    <dbReference type="NCBI Taxonomy" id="72228"/>
    <lineage>
        <taxon>Eukaryota</taxon>
        <taxon>Fungi</taxon>
        <taxon>Dikarya</taxon>
        <taxon>Ascomycota</taxon>
        <taxon>Pezizomycotina</taxon>
        <taxon>Sordariomycetes</taxon>
        <taxon>Hypocreomycetidae</taxon>
        <taxon>Hypocreales</taxon>
        <taxon>Ophiocordycipitaceae</taxon>
        <taxon>Ophiocordyceps</taxon>
    </lineage>
</organism>
<dbReference type="Proteomes" id="UP000557566">
    <property type="component" value="Unassembled WGS sequence"/>
</dbReference>
<dbReference type="EMBL" id="JAAVMX010000011">
    <property type="protein sequence ID" value="KAF4504317.1"/>
    <property type="molecule type" value="Genomic_DNA"/>
</dbReference>
<evidence type="ECO:0000313" key="2">
    <source>
        <dbReference type="EMBL" id="KAF4504317.1"/>
    </source>
</evidence>
<sequence length="174" mass="19770">MDAALEASFKPLLEGSSISQADLVAFFQNHLSADAVANFGQTFQNPAAFQQNFDQAEIYDYAEEDDLGYYDDGVKRTLTDEQIEMFRLAELREARRKQERAQSRNPRSTKAQDESNDEANNSQPCRQGSGLPRSARVSKNKKRGGLKPRHEPKPDLRKRTWDVVEPGLDTLEYD</sequence>
<feature type="region of interest" description="Disordered" evidence="1">
    <location>
        <begin position="94"/>
        <end position="174"/>
    </location>
</feature>
<evidence type="ECO:0000313" key="3">
    <source>
        <dbReference type="Proteomes" id="UP000557566"/>
    </source>
</evidence>
<reference evidence="2 3" key="1">
    <citation type="journal article" date="2020" name="Genome Biol. Evol.">
        <title>A new high-quality draft genome assembly of the Chinese cordyceps Ophiocordyceps sinensis.</title>
        <authorList>
            <person name="Shu R."/>
            <person name="Zhang J."/>
            <person name="Meng Q."/>
            <person name="Zhang H."/>
            <person name="Zhou G."/>
            <person name="Li M."/>
            <person name="Wu P."/>
            <person name="Zhao Y."/>
            <person name="Chen C."/>
            <person name="Qin Q."/>
        </authorList>
    </citation>
    <scope>NUCLEOTIDE SEQUENCE [LARGE SCALE GENOMIC DNA]</scope>
    <source>
        <strain evidence="2 3">IOZ07</strain>
    </source>
</reference>
<accession>A0A8H4LSV3</accession>
<feature type="compositionally biased region" description="Basic residues" evidence="1">
    <location>
        <begin position="136"/>
        <end position="147"/>
    </location>
</feature>
<dbReference type="InterPro" id="IPR024526">
    <property type="entry name" value="DUF3807"/>
</dbReference>
<keyword evidence="3" id="KW-1185">Reference proteome</keyword>